<name>A0A7S3L1X0_9STRA</name>
<protein>
    <recommendedName>
        <fullName evidence="2">DsrE/DsrF-like family protein</fullName>
    </recommendedName>
</protein>
<evidence type="ECO:0008006" key="2">
    <source>
        <dbReference type="Google" id="ProtNLM"/>
    </source>
</evidence>
<evidence type="ECO:0000313" key="1">
    <source>
        <dbReference type="EMBL" id="CAE0408440.1"/>
    </source>
</evidence>
<dbReference type="Pfam" id="PF02635">
    <property type="entry name" value="DsrE"/>
    <property type="match status" value="1"/>
</dbReference>
<proteinExistence type="predicted"/>
<dbReference type="Gene3D" id="3.40.1260.10">
    <property type="entry name" value="DsrEFH-like"/>
    <property type="match status" value="1"/>
</dbReference>
<gene>
    <name evidence="1" type="ORF">ACOF00016_LOCUS6185</name>
</gene>
<organism evidence="1">
    <name type="scientific">Amphora coffeiformis</name>
    <dbReference type="NCBI Taxonomy" id="265554"/>
    <lineage>
        <taxon>Eukaryota</taxon>
        <taxon>Sar</taxon>
        <taxon>Stramenopiles</taxon>
        <taxon>Ochrophyta</taxon>
        <taxon>Bacillariophyta</taxon>
        <taxon>Bacillariophyceae</taxon>
        <taxon>Bacillariophycidae</taxon>
        <taxon>Thalassiophysales</taxon>
        <taxon>Catenulaceae</taxon>
        <taxon>Amphora</taxon>
    </lineage>
</organism>
<dbReference type="PANTHER" id="PTHR37691:SF1">
    <property type="entry name" value="BLR3518 PROTEIN"/>
    <property type="match status" value="1"/>
</dbReference>
<dbReference type="EMBL" id="HBIM01007259">
    <property type="protein sequence ID" value="CAE0408440.1"/>
    <property type="molecule type" value="Transcribed_RNA"/>
</dbReference>
<dbReference type="AlphaFoldDB" id="A0A7S3L1X0"/>
<dbReference type="InterPro" id="IPR027396">
    <property type="entry name" value="DsrEFH-like"/>
</dbReference>
<dbReference type="PANTHER" id="PTHR37691">
    <property type="entry name" value="BLR3518 PROTEIN"/>
    <property type="match status" value="1"/>
</dbReference>
<dbReference type="InterPro" id="IPR003787">
    <property type="entry name" value="Sulphur_relay_DsrE/F-like"/>
</dbReference>
<dbReference type="SUPFAM" id="SSF75169">
    <property type="entry name" value="DsrEFH-like"/>
    <property type="match status" value="1"/>
</dbReference>
<accession>A0A7S3L1X0</accession>
<reference evidence="1" key="1">
    <citation type="submission" date="2021-01" db="EMBL/GenBank/DDBJ databases">
        <authorList>
            <person name="Corre E."/>
            <person name="Pelletier E."/>
            <person name="Niang G."/>
            <person name="Scheremetjew M."/>
            <person name="Finn R."/>
            <person name="Kale V."/>
            <person name="Holt S."/>
            <person name="Cochrane G."/>
            <person name="Meng A."/>
            <person name="Brown T."/>
            <person name="Cohen L."/>
        </authorList>
    </citation>
    <scope>NUCLEOTIDE SEQUENCE</scope>
    <source>
        <strain evidence="1">CCMP127</strain>
    </source>
</reference>
<sequence>MSLPLSRWIVLPQQRVSHHEDYRSIHHHGFLQHRTNKRTIVHLNNRIQAVRFVYFTVLLACCLVSASGRKGSEKKKQYPVGLVSGKTPLQEFGAAAVEQTHYLSEATTDAKQKIRDVWHITAICHDPTQRTLADCAANSRAHSLRNVNNAVTDYVVTHGIDPENIEIKVVVNAEGLQIFRKVSPFSNQVKDLMDKGVRFYLCLSTVRNLIANGVLTEGNVAEELIEGVEFVPSGVTAVPDLQRQGYVLVKQDP</sequence>